<comment type="similarity">
    <text evidence="1 8">Belongs to the NAD-dependent glycerol-3-phosphate dehydrogenase family.</text>
</comment>
<keyword evidence="4 8" id="KW-0520">NAD</keyword>
<dbReference type="Gene3D" id="3.40.50.720">
    <property type="entry name" value="NAD(P)-binding Rossmann-like Domain"/>
    <property type="match status" value="1"/>
</dbReference>
<proteinExistence type="inferred from homology"/>
<dbReference type="Gene3D" id="1.10.1040.10">
    <property type="entry name" value="N-(1-d-carboxylethyl)-l-norvaline Dehydrogenase, domain 2"/>
    <property type="match status" value="1"/>
</dbReference>
<evidence type="ECO:0000256" key="3">
    <source>
        <dbReference type="ARBA" id="ARBA00023002"/>
    </source>
</evidence>
<evidence type="ECO:0000259" key="11">
    <source>
        <dbReference type="Pfam" id="PF07479"/>
    </source>
</evidence>
<dbReference type="EC" id="1.1.1.94" evidence="9"/>
<keyword evidence="3 8" id="KW-0560">Oxidoreductase</keyword>
<dbReference type="PRINTS" id="PR00077">
    <property type="entry name" value="GPDHDRGNASE"/>
</dbReference>
<dbReference type="InterPro" id="IPR013328">
    <property type="entry name" value="6PGD_dom2"/>
</dbReference>
<comment type="catalytic activity">
    <reaction evidence="9">
        <text>sn-glycerol 3-phosphate + NADP(+) = dihydroxyacetone phosphate + NADPH + H(+)</text>
        <dbReference type="Rhea" id="RHEA:11096"/>
        <dbReference type="ChEBI" id="CHEBI:15378"/>
        <dbReference type="ChEBI" id="CHEBI:57597"/>
        <dbReference type="ChEBI" id="CHEBI:57642"/>
        <dbReference type="ChEBI" id="CHEBI:57783"/>
        <dbReference type="ChEBI" id="CHEBI:58349"/>
        <dbReference type="EC" id="1.1.1.94"/>
    </reaction>
</comment>
<evidence type="ECO:0000256" key="6">
    <source>
        <dbReference type="ARBA" id="ARBA00023209"/>
    </source>
</evidence>
<dbReference type="SUPFAM" id="SSF48179">
    <property type="entry name" value="6-phosphogluconate dehydrogenase C-terminal domain-like"/>
    <property type="match status" value="1"/>
</dbReference>
<evidence type="ECO:0000313" key="13">
    <source>
        <dbReference type="Proteomes" id="UP001058364"/>
    </source>
</evidence>
<protein>
    <recommendedName>
        <fullName evidence="9">Glycerol-3-phosphate dehydrogenase</fullName>
        <ecNumber evidence="9">1.1.1.94</ecNumber>
    </recommendedName>
</protein>
<dbReference type="InterPro" id="IPR011128">
    <property type="entry name" value="G3P_DH_NAD-dep_N"/>
</dbReference>
<evidence type="ECO:0000313" key="12">
    <source>
        <dbReference type="EMBL" id="UWD34080.1"/>
    </source>
</evidence>
<dbReference type="RefSeq" id="WP_027123104.1">
    <property type="nucleotide sequence ID" value="NZ_CP103423.1"/>
</dbReference>
<keyword evidence="7" id="KW-1208">Phospholipid metabolism</keyword>
<dbReference type="InterPro" id="IPR008927">
    <property type="entry name" value="6-PGluconate_DH-like_C_sf"/>
</dbReference>
<accession>A0ABY5TU20</accession>
<sequence>MNKKIKLGFIGTGAYGSAIANVALSNKNEVLMYGINEEELNDIESGFNKKYFSSSEFSNKEMLHTTKKLEELIDKTEIIVLAIPSNSIQKVLEEILKLRPNKKINLINIAKGFENNSKNFFSNFIKKEFKNNLNNFATILGPSFANELFNKNTTIVNVFSENKDFVLELKKIFDNDYFKLIEIKDSFISELFAALKNVLAIGSGILNYYSDSRNTHAAFLTQGIKDIMIIYESLSSDIDFKNVVDFSTLGDVILTCSSEKSRNFSYGRYIARWGLEKANIDFKQTIEGKEAAKILESKIDINSLKISVIKTIIEILNGTKKPERITTFINELR</sequence>
<dbReference type="Pfam" id="PF01210">
    <property type="entry name" value="NAD_Gly3P_dh_N"/>
    <property type="match status" value="1"/>
</dbReference>
<dbReference type="Proteomes" id="UP001058364">
    <property type="component" value="Chromosome"/>
</dbReference>
<dbReference type="EMBL" id="CP103423">
    <property type="protein sequence ID" value="UWD34080.1"/>
    <property type="molecule type" value="Genomic_DNA"/>
</dbReference>
<dbReference type="InterPro" id="IPR006109">
    <property type="entry name" value="G3P_DH_NAD-dep_C"/>
</dbReference>
<evidence type="ECO:0000256" key="4">
    <source>
        <dbReference type="ARBA" id="ARBA00023027"/>
    </source>
</evidence>
<dbReference type="InterPro" id="IPR006168">
    <property type="entry name" value="G3P_DH_NAD-dep"/>
</dbReference>
<evidence type="ECO:0000256" key="8">
    <source>
        <dbReference type="RuleBase" id="RU000437"/>
    </source>
</evidence>
<dbReference type="InterPro" id="IPR036291">
    <property type="entry name" value="NAD(P)-bd_dom_sf"/>
</dbReference>
<evidence type="ECO:0000256" key="7">
    <source>
        <dbReference type="ARBA" id="ARBA00023264"/>
    </source>
</evidence>
<dbReference type="PANTHER" id="PTHR11728">
    <property type="entry name" value="GLYCEROL-3-PHOSPHATE DEHYDROGENASE"/>
    <property type="match status" value="1"/>
</dbReference>
<name>A0ABY5TU20_9BACT</name>
<evidence type="ECO:0000256" key="2">
    <source>
        <dbReference type="ARBA" id="ARBA00022516"/>
    </source>
</evidence>
<dbReference type="PIRSF" id="PIRSF000114">
    <property type="entry name" value="Glycerol-3-P_dh"/>
    <property type="match status" value="1"/>
</dbReference>
<keyword evidence="2" id="KW-0444">Lipid biosynthesis</keyword>
<feature type="domain" description="Glycerol-3-phosphate dehydrogenase NAD-dependent C-terminal" evidence="11">
    <location>
        <begin position="189"/>
        <end position="325"/>
    </location>
</feature>
<dbReference type="Pfam" id="PF07479">
    <property type="entry name" value="NAD_Gly3P_dh_C"/>
    <property type="match status" value="1"/>
</dbReference>
<evidence type="ECO:0000259" key="10">
    <source>
        <dbReference type="Pfam" id="PF01210"/>
    </source>
</evidence>
<evidence type="ECO:0000256" key="1">
    <source>
        <dbReference type="ARBA" id="ARBA00011009"/>
    </source>
</evidence>
<gene>
    <name evidence="12" type="ORF">NX772_03160</name>
</gene>
<reference evidence="12" key="1">
    <citation type="submission" date="2022-08" db="EMBL/GenBank/DDBJ databases">
        <title>Complete genome sequence of Mycoplasma molare type strain H 542.</title>
        <authorList>
            <person name="Spergser J."/>
        </authorList>
    </citation>
    <scope>NUCLEOTIDE SEQUENCE</scope>
    <source>
        <strain evidence="12">H 542</strain>
    </source>
</reference>
<keyword evidence="6" id="KW-0594">Phospholipid biosynthesis</keyword>
<evidence type="ECO:0000256" key="9">
    <source>
        <dbReference type="RuleBase" id="RU000439"/>
    </source>
</evidence>
<dbReference type="SUPFAM" id="SSF51735">
    <property type="entry name" value="NAD(P)-binding Rossmann-fold domains"/>
    <property type="match status" value="1"/>
</dbReference>
<dbReference type="PANTHER" id="PTHR11728:SF1">
    <property type="entry name" value="GLYCEROL-3-PHOSPHATE DEHYDROGENASE [NAD(+)] 2, CHLOROPLASTIC"/>
    <property type="match status" value="1"/>
</dbReference>
<feature type="domain" description="Glycerol-3-phosphate dehydrogenase NAD-dependent N-terminal" evidence="10">
    <location>
        <begin position="7"/>
        <end position="165"/>
    </location>
</feature>
<keyword evidence="13" id="KW-1185">Reference proteome</keyword>
<keyword evidence="5" id="KW-0443">Lipid metabolism</keyword>
<evidence type="ECO:0000256" key="5">
    <source>
        <dbReference type="ARBA" id="ARBA00023098"/>
    </source>
</evidence>
<organism evidence="12 13">
    <name type="scientific">Mesomycoplasma molare</name>
    <dbReference type="NCBI Taxonomy" id="171288"/>
    <lineage>
        <taxon>Bacteria</taxon>
        <taxon>Bacillati</taxon>
        <taxon>Mycoplasmatota</taxon>
        <taxon>Mycoplasmoidales</taxon>
        <taxon>Metamycoplasmataceae</taxon>
        <taxon>Mesomycoplasma</taxon>
    </lineage>
</organism>